<protein>
    <submittedName>
        <fullName evidence="2">Uncharacterized protein</fullName>
    </submittedName>
</protein>
<sequence length="117" mass="13911">MKYLIVPILLFTVLNLRAQNFDVPPNFTPGKCYAKCFHYEKKLEWKEVNCKDLENKKLTKKDLLAREQQKLKMEKYQEKLITLGYNVDITGIPDNKTIIAHHKYLKVKKKKTKRKSI</sequence>
<dbReference type="EMBL" id="JAJAPX010000001">
    <property type="protein sequence ID" value="MCB4807037.1"/>
    <property type="molecule type" value="Genomic_DNA"/>
</dbReference>
<dbReference type="AlphaFoldDB" id="A0A9X1L3D4"/>
<comment type="caution">
    <text evidence="2">The sequence shown here is derived from an EMBL/GenBank/DDBJ whole genome shotgun (WGS) entry which is preliminary data.</text>
</comment>
<evidence type="ECO:0000256" key="1">
    <source>
        <dbReference type="SAM" id="SignalP"/>
    </source>
</evidence>
<feature type="chain" id="PRO_5040864872" evidence="1">
    <location>
        <begin position="19"/>
        <end position="117"/>
    </location>
</feature>
<keyword evidence="3" id="KW-1185">Reference proteome</keyword>
<keyword evidence="1" id="KW-0732">Signal</keyword>
<reference evidence="2" key="1">
    <citation type="submission" date="2021-10" db="EMBL/GenBank/DDBJ databases">
        <title>Tamlana sargassums sp. nov., and Tamlana laminarinivorans sp. nov., two new bacteria isolated from the brown alga.</title>
        <authorList>
            <person name="Li J."/>
        </authorList>
    </citation>
    <scope>NUCLEOTIDE SEQUENCE</scope>
    <source>
        <strain evidence="2">62-3</strain>
    </source>
</reference>
<evidence type="ECO:0000313" key="3">
    <source>
        <dbReference type="Proteomes" id="UP001139286"/>
    </source>
</evidence>
<accession>A0A9X1L3D4</accession>
<organism evidence="2 3">
    <name type="scientific">Neotamlana sargassicola</name>
    <dbReference type="NCBI Taxonomy" id="2883125"/>
    <lineage>
        <taxon>Bacteria</taxon>
        <taxon>Pseudomonadati</taxon>
        <taxon>Bacteroidota</taxon>
        <taxon>Flavobacteriia</taxon>
        <taxon>Flavobacteriales</taxon>
        <taxon>Flavobacteriaceae</taxon>
        <taxon>Neotamlana</taxon>
    </lineage>
</organism>
<dbReference type="Proteomes" id="UP001139286">
    <property type="component" value="Unassembled WGS sequence"/>
</dbReference>
<feature type="signal peptide" evidence="1">
    <location>
        <begin position="1"/>
        <end position="18"/>
    </location>
</feature>
<gene>
    <name evidence="2" type="ORF">LG651_02155</name>
</gene>
<dbReference type="RefSeq" id="WP_226694513.1">
    <property type="nucleotide sequence ID" value="NZ_JAJAPX010000001.1"/>
</dbReference>
<evidence type="ECO:0000313" key="2">
    <source>
        <dbReference type="EMBL" id="MCB4807037.1"/>
    </source>
</evidence>
<proteinExistence type="predicted"/>
<name>A0A9X1L3D4_9FLAO</name>